<evidence type="ECO:0000256" key="1">
    <source>
        <dbReference type="SAM" id="MobiDB-lite"/>
    </source>
</evidence>
<gene>
    <name evidence="2" type="ORF">E1269_27030</name>
</gene>
<dbReference type="PANTHER" id="PTHR40037">
    <property type="entry name" value="PHOSPHOESTERASE YJCG-RELATED"/>
    <property type="match status" value="1"/>
</dbReference>
<dbReference type="PANTHER" id="PTHR40037:SF1">
    <property type="entry name" value="PHOSPHOESTERASE SAOUHSC_00951-RELATED"/>
    <property type="match status" value="1"/>
</dbReference>
<protein>
    <submittedName>
        <fullName evidence="2">2'-5' RNA ligase family protein</fullName>
    </submittedName>
</protein>
<dbReference type="AlphaFoldDB" id="A0A4R5CLA9"/>
<accession>A0A4R5CLA9</accession>
<dbReference type="InterPro" id="IPR009097">
    <property type="entry name" value="Cyclic_Pdiesterase"/>
</dbReference>
<dbReference type="EMBL" id="SMKZ01000057">
    <property type="protein sequence ID" value="TDD99999.1"/>
    <property type="molecule type" value="Genomic_DNA"/>
</dbReference>
<feature type="compositionally biased region" description="Polar residues" evidence="1">
    <location>
        <begin position="22"/>
        <end position="39"/>
    </location>
</feature>
<name>A0A4R5CLA9_9ACTN</name>
<dbReference type="OrthoDB" id="358773at2"/>
<evidence type="ECO:0000313" key="2">
    <source>
        <dbReference type="EMBL" id="TDD99999.1"/>
    </source>
</evidence>
<proteinExistence type="predicted"/>
<dbReference type="Proteomes" id="UP000294739">
    <property type="component" value="Unassembled WGS sequence"/>
</dbReference>
<feature type="compositionally biased region" description="Basic residues" evidence="1">
    <location>
        <begin position="11"/>
        <end position="20"/>
    </location>
</feature>
<dbReference type="Gene3D" id="3.90.1140.10">
    <property type="entry name" value="Cyclic phosphodiesterase"/>
    <property type="match status" value="1"/>
</dbReference>
<feature type="region of interest" description="Disordered" evidence="1">
    <location>
        <begin position="1"/>
        <end position="47"/>
    </location>
</feature>
<organism evidence="2 3">
    <name type="scientific">Jiangella asiatica</name>
    <dbReference type="NCBI Taxonomy" id="2530372"/>
    <lineage>
        <taxon>Bacteria</taxon>
        <taxon>Bacillati</taxon>
        <taxon>Actinomycetota</taxon>
        <taxon>Actinomycetes</taxon>
        <taxon>Jiangellales</taxon>
        <taxon>Jiangellaceae</taxon>
        <taxon>Jiangella</taxon>
    </lineage>
</organism>
<comment type="caution">
    <text evidence="2">The sequence shown here is derived from an EMBL/GenBank/DDBJ whole genome shotgun (WGS) entry which is preliminary data.</text>
</comment>
<evidence type="ECO:0000313" key="3">
    <source>
        <dbReference type="Proteomes" id="UP000294739"/>
    </source>
</evidence>
<sequence>MPSWPGEPRRPARSPGRRSRGCTTASDSSQRGDLVTSDSRPAGQTIGLAVPIPEPYGSELQDWRRSFGDPLADAIPAHITLLPPTNVAAGERDTVYAHLNEVATRFAPFRVHLRGTATFLPVSPVVFVALAQGISACERLSDAIRTGPLKVELSFPYHPHVTVAHHVSEEAMDTAFDTLAGYDAGFDVAAFSLYEHGDDGYWRREHDFALSGEAARV</sequence>
<dbReference type="SUPFAM" id="SSF55144">
    <property type="entry name" value="LigT-like"/>
    <property type="match status" value="1"/>
</dbReference>
<dbReference type="InterPro" id="IPR050580">
    <property type="entry name" value="2H_phosphoesterase_YjcG-like"/>
</dbReference>
<reference evidence="2 3" key="1">
    <citation type="submission" date="2019-03" db="EMBL/GenBank/DDBJ databases">
        <title>Draft genome sequences of novel Actinobacteria.</title>
        <authorList>
            <person name="Sahin N."/>
            <person name="Ay H."/>
            <person name="Saygin H."/>
        </authorList>
    </citation>
    <scope>NUCLEOTIDE SEQUENCE [LARGE SCALE GENOMIC DNA]</scope>
    <source>
        <strain evidence="2 3">5K138</strain>
    </source>
</reference>
<keyword evidence="2" id="KW-0436">Ligase</keyword>
<dbReference type="Pfam" id="PF13563">
    <property type="entry name" value="2_5_RNA_ligase2"/>
    <property type="match status" value="1"/>
</dbReference>
<dbReference type="InParanoid" id="A0A4R5CLA9"/>
<keyword evidence="3" id="KW-1185">Reference proteome</keyword>
<dbReference type="GO" id="GO:0016874">
    <property type="term" value="F:ligase activity"/>
    <property type="evidence" value="ECO:0007669"/>
    <property type="project" value="UniProtKB-KW"/>
</dbReference>